<name>X1NC28_9ZZZZ</name>
<keyword evidence="1" id="KW-0812">Transmembrane</keyword>
<protein>
    <submittedName>
        <fullName evidence="2">Uncharacterized protein</fullName>
    </submittedName>
</protein>
<keyword evidence="1" id="KW-0472">Membrane</keyword>
<dbReference type="EMBL" id="BARV01030455">
    <property type="protein sequence ID" value="GAI41557.1"/>
    <property type="molecule type" value="Genomic_DNA"/>
</dbReference>
<reference evidence="2" key="1">
    <citation type="journal article" date="2014" name="Front. Microbiol.">
        <title>High frequency of phylogenetically diverse reductive dehalogenase-homologous genes in deep subseafloor sedimentary metagenomes.</title>
        <authorList>
            <person name="Kawai M."/>
            <person name="Futagami T."/>
            <person name="Toyoda A."/>
            <person name="Takaki Y."/>
            <person name="Nishi S."/>
            <person name="Hori S."/>
            <person name="Arai W."/>
            <person name="Tsubouchi T."/>
            <person name="Morono Y."/>
            <person name="Uchiyama I."/>
            <person name="Ito T."/>
            <person name="Fujiyama A."/>
            <person name="Inagaki F."/>
            <person name="Takami H."/>
        </authorList>
    </citation>
    <scope>NUCLEOTIDE SEQUENCE</scope>
    <source>
        <strain evidence="2">Expedition CK06-06</strain>
    </source>
</reference>
<proteinExistence type="predicted"/>
<dbReference type="AlphaFoldDB" id="X1NC28"/>
<keyword evidence="1" id="KW-1133">Transmembrane helix</keyword>
<sequence>MSKKVVVDNIKHGSKGFPHEVFTFQMYALKIIPIIIIIMRF</sequence>
<evidence type="ECO:0000256" key="1">
    <source>
        <dbReference type="SAM" id="Phobius"/>
    </source>
</evidence>
<evidence type="ECO:0000313" key="2">
    <source>
        <dbReference type="EMBL" id="GAI41557.1"/>
    </source>
</evidence>
<comment type="caution">
    <text evidence="2">The sequence shown here is derived from an EMBL/GenBank/DDBJ whole genome shotgun (WGS) entry which is preliminary data.</text>
</comment>
<gene>
    <name evidence="2" type="ORF">S06H3_48374</name>
</gene>
<accession>X1NC28</accession>
<feature type="transmembrane region" description="Helical" evidence="1">
    <location>
        <begin position="21"/>
        <end position="39"/>
    </location>
</feature>
<organism evidence="2">
    <name type="scientific">marine sediment metagenome</name>
    <dbReference type="NCBI Taxonomy" id="412755"/>
    <lineage>
        <taxon>unclassified sequences</taxon>
        <taxon>metagenomes</taxon>
        <taxon>ecological metagenomes</taxon>
    </lineage>
</organism>